<dbReference type="Gene3D" id="3.10.450.50">
    <property type="match status" value="1"/>
</dbReference>
<dbReference type="InterPro" id="IPR032710">
    <property type="entry name" value="NTF2-like_dom_sf"/>
</dbReference>
<organism evidence="1 2">
    <name type="scientific">Saccharata proteae CBS 121410</name>
    <dbReference type="NCBI Taxonomy" id="1314787"/>
    <lineage>
        <taxon>Eukaryota</taxon>
        <taxon>Fungi</taxon>
        <taxon>Dikarya</taxon>
        <taxon>Ascomycota</taxon>
        <taxon>Pezizomycotina</taxon>
        <taxon>Dothideomycetes</taxon>
        <taxon>Dothideomycetes incertae sedis</taxon>
        <taxon>Botryosphaeriales</taxon>
        <taxon>Saccharataceae</taxon>
        <taxon>Saccharata</taxon>
    </lineage>
</organism>
<evidence type="ECO:0000313" key="1">
    <source>
        <dbReference type="EMBL" id="KAF2092313.1"/>
    </source>
</evidence>
<dbReference type="PANTHER" id="PTHR39401:SF1">
    <property type="entry name" value="SNOAL-LIKE DOMAIN-CONTAINING PROTEIN"/>
    <property type="match status" value="1"/>
</dbReference>
<dbReference type="PANTHER" id="PTHR39401">
    <property type="entry name" value="SNOAL-LIKE DOMAIN-CONTAINING PROTEIN"/>
    <property type="match status" value="1"/>
</dbReference>
<proteinExistence type="predicted"/>
<reference evidence="1" key="1">
    <citation type="journal article" date="2020" name="Stud. Mycol.">
        <title>101 Dothideomycetes genomes: a test case for predicting lifestyles and emergence of pathogens.</title>
        <authorList>
            <person name="Haridas S."/>
            <person name="Albert R."/>
            <person name="Binder M."/>
            <person name="Bloem J."/>
            <person name="Labutti K."/>
            <person name="Salamov A."/>
            <person name="Andreopoulos B."/>
            <person name="Baker S."/>
            <person name="Barry K."/>
            <person name="Bills G."/>
            <person name="Bluhm B."/>
            <person name="Cannon C."/>
            <person name="Castanera R."/>
            <person name="Culley D."/>
            <person name="Daum C."/>
            <person name="Ezra D."/>
            <person name="Gonzalez J."/>
            <person name="Henrissat B."/>
            <person name="Kuo A."/>
            <person name="Liang C."/>
            <person name="Lipzen A."/>
            <person name="Lutzoni F."/>
            <person name="Magnuson J."/>
            <person name="Mondo S."/>
            <person name="Nolan M."/>
            <person name="Ohm R."/>
            <person name="Pangilinan J."/>
            <person name="Park H.-J."/>
            <person name="Ramirez L."/>
            <person name="Alfaro M."/>
            <person name="Sun H."/>
            <person name="Tritt A."/>
            <person name="Yoshinaga Y."/>
            <person name="Zwiers L.-H."/>
            <person name="Turgeon B."/>
            <person name="Goodwin S."/>
            <person name="Spatafora J."/>
            <person name="Crous P."/>
            <person name="Grigoriev I."/>
        </authorList>
    </citation>
    <scope>NUCLEOTIDE SEQUENCE</scope>
    <source>
        <strain evidence="1">CBS 121410</strain>
    </source>
</reference>
<name>A0A9P4I2J2_9PEZI</name>
<evidence type="ECO:0008006" key="3">
    <source>
        <dbReference type="Google" id="ProtNLM"/>
    </source>
</evidence>
<dbReference type="OrthoDB" id="3468019at2759"/>
<evidence type="ECO:0000313" key="2">
    <source>
        <dbReference type="Proteomes" id="UP000799776"/>
    </source>
</evidence>
<protein>
    <recommendedName>
        <fullName evidence="3">SnoaL-like domain-containing protein</fullName>
    </recommendedName>
</protein>
<comment type="caution">
    <text evidence="1">The sequence shown here is derived from an EMBL/GenBank/DDBJ whole genome shotgun (WGS) entry which is preliminary data.</text>
</comment>
<gene>
    <name evidence="1" type="ORF">K490DRAFT_70916</name>
</gene>
<accession>A0A9P4I2J2</accession>
<dbReference type="Proteomes" id="UP000799776">
    <property type="component" value="Unassembled WGS sequence"/>
</dbReference>
<dbReference type="SUPFAM" id="SSF54427">
    <property type="entry name" value="NTF2-like"/>
    <property type="match status" value="1"/>
</dbReference>
<sequence length="144" mass="16492">MSSQYTSEYPKDIPFDAAYKRFFEEFYKMSDTPDANDKYPQFFTKDAVLIMASKRVEGSQEILALRKSMWEKVSARSHKPLKVFPLGANADEVMLYGTVEYVLKDGRQSGVDWAARACLVKEGEDVKMRFYQVYLDTAAQVAAK</sequence>
<dbReference type="EMBL" id="ML978711">
    <property type="protein sequence ID" value="KAF2092313.1"/>
    <property type="molecule type" value="Genomic_DNA"/>
</dbReference>
<dbReference type="AlphaFoldDB" id="A0A9P4I2J2"/>
<keyword evidence="2" id="KW-1185">Reference proteome</keyword>